<proteinExistence type="predicted"/>
<organism evidence="2 3">
    <name type="scientific">Zopfia rhizophila CBS 207.26</name>
    <dbReference type="NCBI Taxonomy" id="1314779"/>
    <lineage>
        <taxon>Eukaryota</taxon>
        <taxon>Fungi</taxon>
        <taxon>Dikarya</taxon>
        <taxon>Ascomycota</taxon>
        <taxon>Pezizomycotina</taxon>
        <taxon>Dothideomycetes</taxon>
        <taxon>Dothideomycetes incertae sedis</taxon>
        <taxon>Zopfiaceae</taxon>
        <taxon>Zopfia</taxon>
    </lineage>
</organism>
<dbReference type="EMBL" id="ML994610">
    <property type="protein sequence ID" value="KAF2195106.1"/>
    <property type="molecule type" value="Genomic_DNA"/>
</dbReference>
<feature type="non-terminal residue" evidence="2">
    <location>
        <position position="1"/>
    </location>
</feature>
<evidence type="ECO:0008006" key="4">
    <source>
        <dbReference type="Google" id="ProtNLM"/>
    </source>
</evidence>
<dbReference type="Proteomes" id="UP000800200">
    <property type="component" value="Unassembled WGS sequence"/>
</dbReference>
<sequence>SQASERPTVIGHMLSNGKIRCPHPNCRGITFGRNADFRRHYTNHHASAKQEFWCTELGCNRSPPVGGGRGRSFGNRKDKRDEHLRNLH</sequence>
<feature type="compositionally biased region" description="Basic and acidic residues" evidence="1">
    <location>
        <begin position="75"/>
        <end position="88"/>
    </location>
</feature>
<feature type="non-terminal residue" evidence="2">
    <location>
        <position position="88"/>
    </location>
</feature>
<protein>
    <recommendedName>
        <fullName evidence="4">C2H2-type domain-containing protein</fullName>
    </recommendedName>
</protein>
<evidence type="ECO:0000313" key="3">
    <source>
        <dbReference type="Proteomes" id="UP000800200"/>
    </source>
</evidence>
<keyword evidence="3" id="KW-1185">Reference proteome</keyword>
<accession>A0A6A6EYX4</accession>
<evidence type="ECO:0000313" key="2">
    <source>
        <dbReference type="EMBL" id="KAF2195106.1"/>
    </source>
</evidence>
<reference evidence="2" key="1">
    <citation type="journal article" date="2020" name="Stud. Mycol.">
        <title>101 Dothideomycetes genomes: a test case for predicting lifestyles and emergence of pathogens.</title>
        <authorList>
            <person name="Haridas S."/>
            <person name="Albert R."/>
            <person name="Binder M."/>
            <person name="Bloem J."/>
            <person name="Labutti K."/>
            <person name="Salamov A."/>
            <person name="Andreopoulos B."/>
            <person name="Baker S."/>
            <person name="Barry K."/>
            <person name="Bills G."/>
            <person name="Bluhm B."/>
            <person name="Cannon C."/>
            <person name="Castanera R."/>
            <person name="Culley D."/>
            <person name="Daum C."/>
            <person name="Ezra D."/>
            <person name="Gonzalez J."/>
            <person name="Henrissat B."/>
            <person name="Kuo A."/>
            <person name="Liang C."/>
            <person name="Lipzen A."/>
            <person name="Lutzoni F."/>
            <person name="Magnuson J."/>
            <person name="Mondo S."/>
            <person name="Nolan M."/>
            <person name="Ohm R."/>
            <person name="Pangilinan J."/>
            <person name="Park H.-J."/>
            <person name="Ramirez L."/>
            <person name="Alfaro M."/>
            <person name="Sun H."/>
            <person name="Tritt A."/>
            <person name="Yoshinaga Y."/>
            <person name="Zwiers L.-H."/>
            <person name="Turgeon B."/>
            <person name="Goodwin S."/>
            <person name="Spatafora J."/>
            <person name="Crous P."/>
            <person name="Grigoriev I."/>
        </authorList>
    </citation>
    <scope>NUCLEOTIDE SEQUENCE</scope>
    <source>
        <strain evidence="2">CBS 207.26</strain>
    </source>
</reference>
<name>A0A6A6EYX4_9PEZI</name>
<evidence type="ECO:0000256" key="1">
    <source>
        <dbReference type="SAM" id="MobiDB-lite"/>
    </source>
</evidence>
<feature type="region of interest" description="Disordered" evidence="1">
    <location>
        <begin position="60"/>
        <end position="88"/>
    </location>
</feature>
<dbReference type="AlphaFoldDB" id="A0A6A6EYX4"/>
<dbReference type="OrthoDB" id="2687452at2759"/>
<gene>
    <name evidence="2" type="ORF">K469DRAFT_497458</name>
</gene>